<reference evidence="1" key="1">
    <citation type="submission" date="2021-01" db="EMBL/GenBank/DDBJ databases">
        <authorList>
            <person name="Kaushik A."/>
        </authorList>
    </citation>
    <scope>NUCLEOTIDE SEQUENCE</scope>
    <source>
        <strain evidence="1">AG3-1AP</strain>
    </source>
</reference>
<accession>A0A8H2XD06</accession>
<comment type="caution">
    <text evidence="1">The sequence shown here is derived from an EMBL/GenBank/DDBJ whole genome shotgun (WGS) entry which is preliminary data.</text>
</comment>
<evidence type="ECO:0000313" key="2">
    <source>
        <dbReference type="Proteomes" id="UP000663831"/>
    </source>
</evidence>
<name>A0A8H2XD06_9AGAM</name>
<organism evidence="1 2">
    <name type="scientific">Rhizoctonia solani</name>
    <dbReference type="NCBI Taxonomy" id="456999"/>
    <lineage>
        <taxon>Eukaryota</taxon>
        <taxon>Fungi</taxon>
        <taxon>Dikarya</taxon>
        <taxon>Basidiomycota</taxon>
        <taxon>Agaricomycotina</taxon>
        <taxon>Agaricomycetes</taxon>
        <taxon>Cantharellales</taxon>
        <taxon>Ceratobasidiaceae</taxon>
        <taxon>Rhizoctonia</taxon>
    </lineage>
</organism>
<evidence type="ECO:0000313" key="1">
    <source>
        <dbReference type="EMBL" id="CAE6423732.1"/>
    </source>
</evidence>
<sequence>MHSSRPTQLGRLNSSEISVRERRRHGDFFPPGIGRDVLLTNQPEFTFYPVTALYDKLLDPDRLRYTDKMLVTSAAYYKSRKTPGHELLLFIIADQANEPLNNYILLDRTPRPSTIDPSVVSKSKPRIAQLLGGPARDQFCISYNGDGDSLLREFGGSSLDELEILMFPAETLYLYELIILAYVTSSDRPNYHLLRSQCYWFANTMWETMKNLVPVARVQSHLSTQPQLLGLNVIREPSLVDDVINAFRETRSEFRSELERRRPVVRAICS</sequence>
<protein>
    <submittedName>
        <fullName evidence="1">Uncharacterized protein</fullName>
    </submittedName>
</protein>
<gene>
    <name evidence="1" type="ORF">RDB_LOCUS35270</name>
</gene>
<dbReference type="EMBL" id="CAJMWV010001009">
    <property type="protein sequence ID" value="CAE6423732.1"/>
    <property type="molecule type" value="Genomic_DNA"/>
</dbReference>
<dbReference type="AlphaFoldDB" id="A0A8H2XD06"/>
<dbReference type="Proteomes" id="UP000663831">
    <property type="component" value="Unassembled WGS sequence"/>
</dbReference>
<proteinExistence type="predicted"/>